<dbReference type="InterPro" id="IPR007816">
    <property type="entry name" value="ResB-like_domain"/>
</dbReference>
<evidence type="ECO:0000313" key="9">
    <source>
        <dbReference type="EMBL" id="AOM67562.1"/>
    </source>
</evidence>
<feature type="transmembrane region" description="Helical" evidence="7">
    <location>
        <begin position="162"/>
        <end position="183"/>
    </location>
</feature>
<dbReference type="PANTHER" id="PTHR31566:SF0">
    <property type="entry name" value="CYTOCHROME C BIOGENESIS PROTEIN CCS1, CHLOROPLASTIC"/>
    <property type="match status" value="1"/>
</dbReference>
<keyword evidence="2 6" id="KW-0812">Transmembrane</keyword>
<dbReference type="Pfam" id="PF05140">
    <property type="entry name" value="ResB"/>
    <property type="match status" value="1"/>
</dbReference>
<dbReference type="HAMAP" id="MF_01392">
    <property type="entry name" value="CytC_Ccs1"/>
    <property type="match status" value="1"/>
</dbReference>
<dbReference type="GO" id="GO:0017004">
    <property type="term" value="P:cytochrome complex assembly"/>
    <property type="evidence" value="ECO:0007669"/>
    <property type="project" value="UniProtKB-UniRule"/>
</dbReference>
<accession>A0A1C9CGS9</accession>
<proteinExistence type="inferred from homology"/>
<feature type="domain" description="ResB-like" evidence="8">
    <location>
        <begin position="18"/>
        <end position="283"/>
    </location>
</feature>
<gene>
    <name evidence="6 9" type="primary">ccs1</name>
    <name evidence="6" type="synonym">ccsB</name>
    <name evidence="9" type="ORF">Kuma_128</name>
</gene>
<evidence type="ECO:0000256" key="3">
    <source>
        <dbReference type="ARBA" id="ARBA00022748"/>
    </source>
</evidence>
<dbReference type="EMBL" id="KX284725">
    <property type="protein sequence ID" value="AOM67562.1"/>
    <property type="molecule type" value="Genomic_DNA"/>
</dbReference>
<dbReference type="GO" id="GO:0042651">
    <property type="term" value="C:thylakoid membrane"/>
    <property type="evidence" value="ECO:0007669"/>
    <property type="project" value="UniProtKB-UniRule"/>
</dbReference>
<evidence type="ECO:0000256" key="2">
    <source>
        <dbReference type="ARBA" id="ARBA00022692"/>
    </source>
</evidence>
<keyword evidence="6" id="KW-0793">Thylakoid</keyword>
<evidence type="ECO:0000259" key="8">
    <source>
        <dbReference type="Pfam" id="PF05140"/>
    </source>
</evidence>
<evidence type="ECO:0000256" key="5">
    <source>
        <dbReference type="ARBA" id="ARBA00023136"/>
    </source>
</evidence>
<evidence type="ECO:0000256" key="4">
    <source>
        <dbReference type="ARBA" id="ARBA00022989"/>
    </source>
</evidence>
<evidence type="ECO:0000256" key="1">
    <source>
        <dbReference type="ARBA" id="ARBA00004141"/>
    </source>
</evidence>
<comment type="function">
    <text evidence="6">Required during biogenesis of c-type cytochromes (cytochrome c6 and cytochrome f) at the step of heme attachment.</text>
</comment>
<keyword evidence="3 6" id="KW-0201">Cytochrome c-type biogenesis</keyword>
<feature type="transmembrane region" description="Helical" evidence="7">
    <location>
        <begin position="77"/>
        <end position="97"/>
    </location>
</feature>
<dbReference type="InterPro" id="IPR023494">
    <property type="entry name" value="Cyt_c_bgen_Ccs1/CcsB/ResB"/>
</dbReference>
<dbReference type="AlphaFoldDB" id="A0A1C9CGS9"/>
<evidence type="ECO:0000256" key="7">
    <source>
        <dbReference type="SAM" id="Phobius"/>
    </source>
</evidence>
<dbReference type="GeneID" id="29056843"/>
<geneLocation type="plastid" evidence="9"/>
<comment type="similarity">
    <text evidence="6">Belongs to the Ccs1/CcsB family.</text>
</comment>
<sequence length="428" mass="49251">MKYKIIFWPCIKKLGNLSFSIFLLLLISGISILGTIIEQDQTIEYYQANYPLDTNKVLGIDWKTIEFFKLNELYSNWGFLGLLTIFGLSLVVCTLSTQMPGLKNARRWKFKKQTGLNDILSKDKIPNIVCPSSLVYFLSQSNYYTFHQSFYLYSYKGLLGRLAPILVHISLINILIGSLISLLTGVSFQEMIPEGELFHLKNIIKSGKLSSIPDDFIGQINDFNIEYHSDGSVKQFYSNIAIINKKFKVIANKTISVNEPLYFQGFTLYQSDWQVNGLKLKIGRKHIVHVPLYKTTNNNQSYWIASFDNKITLLISDLYKPILCYDNNGSLLQSLNLKEKVIVNNIPLEIIEIIKSTGIQIKKDQGIPIIYSNFFLLMLSTIVSYNSYSQLWLINYCNEIKIFGTTNRAKLKFEHYVLSLKNMIINLY</sequence>
<evidence type="ECO:0000256" key="6">
    <source>
        <dbReference type="HAMAP-Rule" id="MF_01392"/>
    </source>
</evidence>
<keyword evidence="5 6" id="KW-0472">Membrane</keyword>
<reference evidence="9" key="1">
    <citation type="journal article" date="2018" name="PLoS ONE">
        <title>Plastid genome analysis of three Nemaliophycidae red algal species suggests environmental adaptation for iron limited habitats.</title>
        <authorList>
            <person name="Cho C.H."/>
            <person name="Choi J.W."/>
            <person name="Lam D.W."/>
            <person name="Kim K.M."/>
            <person name="Yoon H.S."/>
        </authorList>
    </citation>
    <scope>NUCLEOTIDE SEQUENCE</scope>
</reference>
<feature type="transmembrane region" description="Helical" evidence="7">
    <location>
        <begin position="21"/>
        <end position="37"/>
    </location>
</feature>
<name>A0A1C9CGS9_9FLOR</name>
<dbReference type="PANTHER" id="PTHR31566">
    <property type="entry name" value="CYTOCHROME C BIOGENESIS PROTEIN CCS1, CHLOROPLASTIC"/>
    <property type="match status" value="1"/>
</dbReference>
<protein>
    <recommendedName>
        <fullName evidence="6">Cytochrome c biogenesis protein CcsB</fullName>
    </recommendedName>
</protein>
<organism evidence="9">
    <name type="scientific">Kumanoa americana</name>
    <dbReference type="NCBI Taxonomy" id="1196377"/>
    <lineage>
        <taxon>Eukaryota</taxon>
        <taxon>Rhodophyta</taxon>
        <taxon>Florideophyceae</taxon>
        <taxon>Nemaliophycidae</taxon>
        <taxon>Batrachospermales</taxon>
        <taxon>Batrachospermaceae</taxon>
        <taxon>Kumanoa</taxon>
    </lineage>
</organism>
<comment type="subcellular location">
    <subcellularLocation>
        <location evidence="6">Cellular thylakoid membrane</location>
        <topology evidence="6">Multi-pass membrane protein</topology>
    </subcellularLocation>
    <subcellularLocation>
        <location evidence="1">Membrane</location>
        <topology evidence="1">Multi-pass membrane protein</topology>
    </subcellularLocation>
</comment>
<dbReference type="RefSeq" id="YP_009297828.1">
    <property type="nucleotide sequence ID" value="NC_031178.1"/>
</dbReference>
<keyword evidence="4 6" id="KW-1133">Transmembrane helix</keyword>
<comment type="subunit">
    <text evidence="6">May interact with CcsA.</text>
</comment>
<keyword evidence="9" id="KW-0934">Plastid</keyword>